<feature type="domain" description="DUF6924" evidence="1">
    <location>
        <begin position="20"/>
        <end position="53"/>
    </location>
</feature>
<comment type="caution">
    <text evidence="2">The sequence shown here is derived from an EMBL/GenBank/DDBJ whole genome shotgun (WGS) entry which is preliminary data.</text>
</comment>
<accession>A0ABP6GLR1</accession>
<evidence type="ECO:0000313" key="2">
    <source>
        <dbReference type="EMBL" id="GAA2725940.1"/>
    </source>
</evidence>
<organism evidence="2 3">
    <name type="scientific">Streptomyces luteosporeus</name>
    <dbReference type="NCBI Taxonomy" id="173856"/>
    <lineage>
        <taxon>Bacteria</taxon>
        <taxon>Bacillati</taxon>
        <taxon>Actinomycetota</taxon>
        <taxon>Actinomycetes</taxon>
        <taxon>Kitasatosporales</taxon>
        <taxon>Streptomycetaceae</taxon>
        <taxon>Streptomyces</taxon>
    </lineage>
</organism>
<dbReference type="Proteomes" id="UP001500886">
    <property type="component" value="Unassembled WGS sequence"/>
</dbReference>
<evidence type="ECO:0000313" key="3">
    <source>
        <dbReference type="Proteomes" id="UP001500886"/>
    </source>
</evidence>
<dbReference type="Pfam" id="PF21962">
    <property type="entry name" value="DUF6924"/>
    <property type="match status" value="1"/>
</dbReference>
<protein>
    <recommendedName>
        <fullName evidence="1">DUF6924 domain-containing protein</fullName>
    </recommendedName>
</protein>
<sequence length="54" mass="5865">MDPAIDSACSTACIHEAFPTPGALWSIENNLSLSNMDFDEFVDAADEDGVFRDL</sequence>
<proteinExistence type="predicted"/>
<dbReference type="RefSeq" id="WP_344439903.1">
    <property type="nucleotide sequence ID" value="NZ_BAAASL010000033.1"/>
</dbReference>
<keyword evidence="3" id="KW-1185">Reference proteome</keyword>
<name>A0ABP6GLR1_9ACTN</name>
<dbReference type="InterPro" id="IPR053832">
    <property type="entry name" value="DUF6924"/>
</dbReference>
<dbReference type="EMBL" id="BAAASL010000033">
    <property type="protein sequence ID" value="GAA2725940.1"/>
    <property type="molecule type" value="Genomic_DNA"/>
</dbReference>
<reference evidence="3" key="1">
    <citation type="journal article" date="2019" name="Int. J. Syst. Evol. Microbiol.">
        <title>The Global Catalogue of Microorganisms (GCM) 10K type strain sequencing project: providing services to taxonomists for standard genome sequencing and annotation.</title>
        <authorList>
            <consortium name="The Broad Institute Genomics Platform"/>
            <consortium name="The Broad Institute Genome Sequencing Center for Infectious Disease"/>
            <person name="Wu L."/>
            <person name="Ma J."/>
        </authorList>
    </citation>
    <scope>NUCLEOTIDE SEQUENCE [LARGE SCALE GENOMIC DNA]</scope>
    <source>
        <strain evidence="3">JCM 4542</strain>
    </source>
</reference>
<gene>
    <name evidence="2" type="ORF">GCM10010315_59100</name>
</gene>
<evidence type="ECO:0000259" key="1">
    <source>
        <dbReference type="Pfam" id="PF21962"/>
    </source>
</evidence>